<evidence type="ECO:0000256" key="4">
    <source>
        <dbReference type="ARBA" id="ARBA00022272"/>
    </source>
</evidence>
<keyword evidence="8 9" id="KW-0413">Isomerase</keyword>
<accession>A0A5C5WIH8</accession>
<dbReference type="Gene3D" id="3.20.20.70">
    <property type="entry name" value="Aldolase class I"/>
    <property type="match status" value="1"/>
</dbReference>
<dbReference type="InterPro" id="IPR001240">
    <property type="entry name" value="PRAI_dom"/>
</dbReference>
<dbReference type="UniPathway" id="UPA00035">
    <property type="reaction ID" value="UER00042"/>
</dbReference>
<evidence type="ECO:0000256" key="10">
    <source>
        <dbReference type="SAM" id="MobiDB-lite"/>
    </source>
</evidence>
<dbReference type="CDD" id="cd00405">
    <property type="entry name" value="PRAI"/>
    <property type="match status" value="1"/>
</dbReference>
<comment type="caution">
    <text evidence="12">The sequence shown here is derived from an EMBL/GenBank/DDBJ whole genome shotgun (WGS) entry which is preliminary data.</text>
</comment>
<gene>
    <name evidence="9 12" type="primary">trpF</name>
    <name evidence="12" type="ORF">Pla22_32910</name>
</gene>
<organism evidence="12 13">
    <name type="scientific">Rubripirellula amarantea</name>
    <dbReference type="NCBI Taxonomy" id="2527999"/>
    <lineage>
        <taxon>Bacteria</taxon>
        <taxon>Pseudomonadati</taxon>
        <taxon>Planctomycetota</taxon>
        <taxon>Planctomycetia</taxon>
        <taxon>Pirellulales</taxon>
        <taxon>Pirellulaceae</taxon>
        <taxon>Rubripirellula</taxon>
    </lineage>
</organism>
<dbReference type="SUPFAM" id="SSF51366">
    <property type="entry name" value="Ribulose-phoshate binding barrel"/>
    <property type="match status" value="1"/>
</dbReference>
<dbReference type="Pfam" id="PF00697">
    <property type="entry name" value="PRAI"/>
    <property type="match status" value="1"/>
</dbReference>
<dbReference type="InterPro" id="IPR011060">
    <property type="entry name" value="RibuloseP-bd_barrel"/>
</dbReference>
<dbReference type="EMBL" id="SJPI01000002">
    <property type="protein sequence ID" value="TWT50548.1"/>
    <property type="molecule type" value="Genomic_DNA"/>
</dbReference>
<evidence type="ECO:0000313" key="12">
    <source>
        <dbReference type="EMBL" id="TWT50548.1"/>
    </source>
</evidence>
<evidence type="ECO:0000313" key="13">
    <source>
        <dbReference type="Proteomes" id="UP000316598"/>
    </source>
</evidence>
<feature type="region of interest" description="Disordered" evidence="10">
    <location>
        <begin position="188"/>
        <end position="207"/>
    </location>
</feature>
<dbReference type="GO" id="GO:0004640">
    <property type="term" value="F:phosphoribosylanthranilate isomerase activity"/>
    <property type="evidence" value="ECO:0007669"/>
    <property type="project" value="UniProtKB-UniRule"/>
</dbReference>
<dbReference type="EC" id="5.3.1.24" evidence="3 9"/>
<protein>
    <recommendedName>
        <fullName evidence="4 9">N-(5'-phosphoribosyl)anthranilate isomerase</fullName>
        <shortName evidence="9">PRAI</shortName>
        <ecNumber evidence="3 9">5.3.1.24</ecNumber>
    </recommendedName>
</protein>
<evidence type="ECO:0000256" key="2">
    <source>
        <dbReference type="ARBA" id="ARBA00004664"/>
    </source>
</evidence>
<dbReference type="InterPro" id="IPR013785">
    <property type="entry name" value="Aldolase_TIM"/>
</dbReference>
<evidence type="ECO:0000259" key="11">
    <source>
        <dbReference type="Pfam" id="PF00697"/>
    </source>
</evidence>
<reference evidence="12 13" key="1">
    <citation type="submission" date="2019-02" db="EMBL/GenBank/DDBJ databases">
        <title>Deep-cultivation of Planctomycetes and their phenomic and genomic characterization uncovers novel biology.</title>
        <authorList>
            <person name="Wiegand S."/>
            <person name="Jogler M."/>
            <person name="Boedeker C."/>
            <person name="Pinto D."/>
            <person name="Vollmers J."/>
            <person name="Rivas-Marin E."/>
            <person name="Kohn T."/>
            <person name="Peeters S.H."/>
            <person name="Heuer A."/>
            <person name="Rast P."/>
            <person name="Oberbeckmann S."/>
            <person name="Bunk B."/>
            <person name="Jeske O."/>
            <person name="Meyerdierks A."/>
            <person name="Storesund J.E."/>
            <person name="Kallscheuer N."/>
            <person name="Luecker S."/>
            <person name="Lage O.M."/>
            <person name="Pohl T."/>
            <person name="Merkel B.J."/>
            <person name="Hornburger P."/>
            <person name="Mueller R.-W."/>
            <person name="Bruemmer F."/>
            <person name="Labrenz M."/>
            <person name="Spormann A.M."/>
            <person name="Op Den Camp H."/>
            <person name="Overmann J."/>
            <person name="Amann R."/>
            <person name="Jetten M.S.M."/>
            <person name="Mascher T."/>
            <person name="Medema M.H."/>
            <person name="Devos D.P."/>
            <person name="Kaster A.-K."/>
            <person name="Ovreas L."/>
            <person name="Rohde M."/>
            <person name="Galperin M.Y."/>
            <person name="Jogler C."/>
        </authorList>
    </citation>
    <scope>NUCLEOTIDE SEQUENCE [LARGE SCALE GENOMIC DNA]</scope>
    <source>
        <strain evidence="12 13">Pla22</strain>
    </source>
</reference>
<keyword evidence="6 9" id="KW-0822">Tryptophan biosynthesis</keyword>
<comment type="pathway">
    <text evidence="2 9">Amino-acid biosynthesis; L-tryptophan biosynthesis; L-tryptophan from chorismate: step 3/5.</text>
</comment>
<dbReference type="PANTHER" id="PTHR42894">
    <property type="entry name" value="N-(5'-PHOSPHORIBOSYL)ANTHRANILATE ISOMERASE"/>
    <property type="match status" value="1"/>
</dbReference>
<name>A0A5C5WIH8_9BACT</name>
<evidence type="ECO:0000256" key="7">
    <source>
        <dbReference type="ARBA" id="ARBA00023141"/>
    </source>
</evidence>
<dbReference type="InterPro" id="IPR044643">
    <property type="entry name" value="TrpF_fam"/>
</dbReference>
<evidence type="ECO:0000256" key="5">
    <source>
        <dbReference type="ARBA" id="ARBA00022605"/>
    </source>
</evidence>
<evidence type="ECO:0000256" key="8">
    <source>
        <dbReference type="ARBA" id="ARBA00023235"/>
    </source>
</evidence>
<sequence length="218" mass="23275">MLFHAKICGVRFKSDIEAVGQAGGDAIGLNFFPPSIRYVRPDEASALSEVARRLEIKCVGVFVNESAESIAQISQQVGLDVIQLHGDETLDDLKLIREATRLPVLRAIKLPTGPLDAETIESKTQPWISAGCDVLLDADAGAAHGGSGKTLDWDSVRQWAERSPEVNWTLAGGLTPENVAVAMQVSGAKSVDTASGAEQPKGTKSRERIAEFLNAALK</sequence>
<feature type="domain" description="N-(5'phosphoribosyl) anthranilate isomerase (PRAI)" evidence="11">
    <location>
        <begin position="5"/>
        <end position="214"/>
    </location>
</feature>
<dbReference type="Proteomes" id="UP000316598">
    <property type="component" value="Unassembled WGS sequence"/>
</dbReference>
<keyword evidence="5 9" id="KW-0028">Amino-acid biosynthesis</keyword>
<dbReference type="PANTHER" id="PTHR42894:SF1">
    <property type="entry name" value="N-(5'-PHOSPHORIBOSYL)ANTHRANILATE ISOMERASE"/>
    <property type="match status" value="1"/>
</dbReference>
<comment type="catalytic activity">
    <reaction evidence="1 9">
        <text>N-(5-phospho-beta-D-ribosyl)anthranilate = 1-(2-carboxyphenylamino)-1-deoxy-D-ribulose 5-phosphate</text>
        <dbReference type="Rhea" id="RHEA:21540"/>
        <dbReference type="ChEBI" id="CHEBI:18277"/>
        <dbReference type="ChEBI" id="CHEBI:58613"/>
        <dbReference type="EC" id="5.3.1.24"/>
    </reaction>
</comment>
<dbReference type="HAMAP" id="MF_00135">
    <property type="entry name" value="PRAI"/>
    <property type="match status" value="1"/>
</dbReference>
<keyword evidence="13" id="KW-1185">Reference proteome</keyword>
<dbReference type="RefSeq" id="WP_146515760.1">
    <property type="nucleotide sequence ID" value="NZ_SJPI01000002.1"/>
</dbReference>
<evidence type="ECO:0000256" key="1">
    <source>
        <dbReference type="ARBA" id="ARBA00001164"/>
    </source>
</evidence>
<dbReference type="GO" id="GO:0000162">
    <property type="term" value="P:L-tryptophan biosynthetic process"/>
    <property type="evidence" value="ECO:0007669"/>
    <property type="project" value="UniProtKB-UniRule"/>
</dbReference>
<keyword evidence="7 9" id="KW-0057">Aromatic amino acid biosynthesis</keyword>
<evidence type="ECO:0000256" key="3">
    <source>
        <dbReference type="ARBA" id="ARBA00012572"/>
    </source>
</evidence>
<evidence type="ECO:0000256" key="9">
    <source>
        <dbReference type="HAMAP-Rule" id="MF_00135"/>
    </source>
</evidence>
<dbReference type="OrthoDB" id="9786954at2"/>
<dbReference type="AlphaFoldDB" id="A0A5C5WIH8"/>
<proteinExistence type="inferred from homology"/>
<comment type="similarity">
    <text evidence="9">Belongs to the TrpF family.</text>
</comment>
<evidence type="ECO:0000256" key="6">
    <source>
        <dbReference type="ARBA" id="ARBA00022822"/>
    </source>
</evidence>